<dbReference type="OrthoDB" id="1123500at2"/>
<keyword evidence="4" id="KW-1185">Reference proteome</keyword>
<proteinExistence type="predicted"/>
<dbReference type="Pfam" id="PF09851">
    <property type="entry name" value="SHOCT"/>
    <property type="match status" value="1"/>
</dbReference>
<keyword evidence="1" id="KW-1133">Transmembrane helix</keyword>
<organism evidence="3 4">
    <name type="scientific">Halomonas urmiana</name>
    <dbReference type="NCBI Taxonomy" id="490901"/>
    <lineage>
        <taxon>Bacteria</taxon>
        <taxon>Pseudomonadati</taxon>
        <taxon>Pseudomonadota</taxon>
        <taxon>Gammaproteobacteria</taxon>
        <taxon>Oceanospirillales</taxon>
        <taxon>Halomonadaceae</taxon>
        <taxon>Halomonas</taxon>
    </lineage>
</organism>
<keyword evidence="1" id="KW-0472">Membrane</keyword>
<reference evidence="3 4" key="1">
    <citation type="journal article" date="2007" name="Int. J. Syst. Evol. Microbiol.">
        <title>Halomonas saccharevitans sp. nov., Halomonas arcis sp. nov. and Halomonas subterranea sp. nov., halophilic bacteria isolated from hypersaline environments of China.</title>
        <authorList>
            <person name="Xu X.W."/>
            <person name="Wu Y.H."/>
            <person name="Zhou Z."/>
            <person name="Wang C.S."/>
            <person name="Zhou Y.G."/>
            <person name="Zhang H.B."/>
            <person name="Wang Y."/>
            <person name="Wu M."/>
        </authorList>
    </citation>
    <scope>NUCLEOTIDE SEQUENCE [LARGE SCALE GENOMIC DNA]</scope>
    <source>
        <strain evidence="3 4">TBZ3</strain>
    </source>
</reference>
<evidence type="ECO:0000313" key="3">
    <source>
        <dbReference type="EMBL" id="TLF52594.1"/>
    </source>
</evidence>
<evidence type="ECO:0000256" key="1">
    <source>
        <dbReference type="SAM" id="Phobius"/>
    </source>
</evidence>
<evidence type="ECO:0000313" key="4">
    <source>
        <dbReference type="Proteomes" id="UP000306973"/>
    </source>
</evidence>
<feature type="domain" description="SHOCT" evidence="2">
    <location>
        <begin position="56"/>
        <end position="82"/>
    </location>
</feature>
<comment type="caution">
    <text evidence="3">The sequence shown here is derived from an EMBL/GenBank/DDBJ whole genome shotgun (WGS) entry which is preliminary data.</text>
</comment>
<sequence>MWDDMMAHMGSYGWGHMLFGGLMMVLFWGAVIALAVPLVRGLTRGRGETMSQRRSTALDLLQERYARGEIDREEYEQRRRDLRH</sequence>
<accession>A0A5R8MMW6</accession>
<gene>
    <name evidence="3" type="ORF">FEI13_04665</name>
</gene>
<keyword evidence="1" id="KW-0812">Transmembrane</keyword>
<name>A0A5R8MMW6_9GAMM</name>
<dbReference type="InterPro" id="IPR018649">
    <property type="entry name" value="SHOCT"/>
</dbReference>
<feature type="transmembrane region" description="Helical" evidence="1">
    <location>
        <begin position="12"/>
        <end position="36"/>
    </location>
</feature>
<evidence type="ECO:0000259" key="2">
    <source>
        <dbReference type="Pfam" id="PF09851"/>
    </source>
</evidence>
<dbReference type="Proteomes" id="UP000306973">
    <property type="component" value="Unassembled WGS sequence"/>
</dbReference>
<protein>
    <submittedName>
        <fullName evidence="3">SHOCT domain-containing protein</fullName>
    </submittedName>
</protein>
<dbReference type="EMBL" id="VBUI01000005">
    <property type="protein sequence ID" value="TLF52594.1"/>
    <property type="molecule type" value="Genomic_DNA"/>
</dbReference>
<dbReference type="AlphaFoldDB" id="A0A5R8MMW6"/>
<dbReference type="RefSeq" id="WP_138179864.1">
    <property type="nucleotide sequence ID" value="NZ_VBUI01000005.1"/>
</dbReference>